<accession>A0AAV8VKD4</accession>
<proteinExistence type="predicted"/>
<dbReference type="PRINTS" id="PR00837">
    <property type="entry name" value="V5TPXLIKE"/>
</dbReference>
<gene>
    <name evidence="5" type="ORF">NQ315_017312</name>
</gene>
<feature type="chain" id="PRO_5043563841" description="SCP domain-containing protein" evidence="3">
    <location>
        <begin position="18"/>
        <end position="568"/>
    </location>
</feature>
<dbReference type="Pfam" id="PF00188">
    <property type="entry name" value="CAP"/>
    <property type="match status" value="1"/>
</dbReference>
<dbReference type="GO" id="GO:0005576">
    <property type="term" value="C:extracellular region"/>
    <property type="evidence" value="ECO:0007669"/>
    <property type="project" value="UniProtKB-SubCell"/>
</dbReference>
<dbReference type="CDD" id="cd05380">
    <property type="entry name" value="CAP_euk"/>
    <property type="match status" value="1"/>
</dbReference>
<dbReference type="Gene3D" id="3.40.33.10">
    <property type="entry name" value="CAP"/>
    <property type="match status" value="1"/>
</dbReference>
<organism evidence="5 6">
    <name type="scientific">Exocentrus adspersus</name>
    <dbReference type="NCBI Taxonomy" id="1586481"/>
    <lineage>
        <taxon>Eukaryota</taxon>
        <taxon>Metazoa</taxon>
        <taxon>Ecdysozoa</taxon>
        <taxon>Arthropoda</taxon>
        <taxon>Hexapoda</taxon>
        <taxon>Insecta</taxon>
        <taxon>Pterygota</taxon>
        <taxon>Neoptera</taxon>
        <taxon>Endopterygota</taxon>
        <taxon>Coleoptera</taxon>
        <taxon>Polyphaga</taxon>
        <taxon>Cucujiformia</taxon>
        <taxon>Chrysomeloidea</taxon>
        <taxon>Cerambycidae</taxon>
        <taxon>Lamiinae</taxon>
        <taxon>Acanthocinini</taxon>
        <taxon>Exocentrus</taxon>
    </lineage>
</organism>
<comment type="subcellular location">
    <subcellularLocation>
        <location evidence="1">Secreted</location>
    </subcellularLocation>
</comment>
<feature type="domain" description="SCP" evidence="4">
    <location>
        <begin position="53"/>
        <end position="223"/>
    </location>
</feature>
<keyword evidence="6" id="KW-1185">Reference proteome</keyword>
<dbReference type="SUPFAM" id="SSF55797">
    <property type="entry name" value="PR-1-like"/>
    <property type="match status" value="1"/>
</dbReference>
<sequence>MKMLITISILFFASASAVDYCKLCDNGAHTMCQFKEIPALNCIDHTKLALTPVEKRYILDIHNDIRNHVASGQETKGVLGNQPPAADMLLLEWDEELAEIAQRWADQCISVNATVQHDRCRKTERFEVGQNIVTAITTDKELPELSVLILNWYKQVMYVVPSDVDEFLGIWRGRYLIGQYTQLVWAKTRYVGCAAAAFKENIEDKLYDVRLVCNYGPGGNIAGQAVYQRGQPCSKCPQKVCDRTRSNLCAGVKKGVNVKKHKNVLLKAYKDKLSSQATTPSVSEDASTDVPKLLDLDLLNTSNILGMNDNTSIVAFNNFDYTKTESGWELNASTSASVYATAVLNATIGSNSMSLSSRNGITSFKHKYHETTTKEETESSFTLGTVPENYENVSVAGTKLLFNLTSKFALVSSIQLLINNFFDQNILHGHGTAETTGPTSIIDLTDDECENEILLDGVRIRQDCDRNTIHSAFPKNQKQQVVKTVLVEGNHITLPGNRHFQRIKGIWHKGHCRCVQAIRSTCASYSRTNDELGRVDEIYGRSSKRYVRRYNSPKDGDDCVCLFNVDQD</sequence>
<evidence type="ECO:0000313" key="5">
    <source>
        <dbReference type="EMBL" id="KAJ8914607.1"/>
    </source>
</evidence>
<evidence type="ECO:0000256" key="1">
    <source>
        <dbReference type="ARBA" id="ARBA00004613"/>
    </source>
</evidence>
<dbReference type="EMBL" id="JANEYG010000068">
    <property type="protein sequence ID" value="KAJ8914607.1"/>
    <property type="molecule type" value="Genomic_DNA"/>
</dbReference>
<dbReference type="InterPro" id="IPR002413">
    <property type="entry name" value="V5_allergen-like"/>
</dbReference>
<dbReference type="InterPro" id="IPR001283">
    <property type="entry name" value="CRISP-related"/>
</dbReference>
<dbReference type="Proteomes" id="UP001159042">
    <property type="component" value="Unassembled WGS sequence"/>
</dbReference>
<dbReference type="SMART" id="SM00198">
    <property type="entry name" value="SCP"/>
    <property type="match status" value="1"/>
</dbReference>
<dbReference type="PRINTS" id="PR00838">
    <property type="entry name" value="V5ALLERGEN"/>
</dbReference>
<comment type="caution">
    <text evidence="5">The sequence shown here is derived from an EMBL/GenBank/DDBJ whole genome shotgun (WGS) entry which is preliminary data.</text>
</comment>
<evidence type="ECO:0000256" key="3">
    <source>
        <dbReference type="SAM" id="SignalP"/>
    </source>
</evidence>
<protein>
    <recommendedName>
        <fullName evidence="4">SCP domain-containing protein</fullName>
    </recommendedName>
</protein>
<dbReference type="PANTHER" id="PTHR10334">
    <property type="entry name" value="CYSTEINE-RICH SECRETORY PROTEIN-RELATED"/>
    <property type="match status" value="1"/>
</dbReference>
<evidence type="ECO:0000256" key="2">
    <source>
        <dbReference type="ARBA" id="ARBA00022525"/>
    </source>
</evidence>
<dbReference type="AlphaFoldDB" id="A0AAV8VKD4"/>
<dbReference type="InterPro" id="IPR035940">
    <property type="entry name" value="CAP_sf"/>
</dbReference>
<keyword evidence="2" id="KW-0964">Secreted</keyword>
<keyword evidence="3" id="KW-0732">Signal</keyword>
<feature type="signal peptide" evidence="3">
    <location>
        <begin position="1"/>
        <end position="17"/>
    </location>
</feature>
<name>A0AAV8VKD4_9CUCU</name>
<evidence type="ECO:0000313" key="6">
    <source>
        <dbReference type="Proteomes" id="UP001159042"/>
    </source>
</evidence>
<dbReference type="InterPro" id="IPR014044">
    <property type="entry name" value="CAP_dom"/>
</dbReference>
<evidence type="ECO:0000259" key="4">
    <source>
        <dbReference type="SMART" id="SM00198"/>
    </source>
</evidence>
<reference evidence="5 6" key="1">
    <citation type="journal article" date="2023" name="Insect Mol. Biol.">
        <title>Genome sequencing provides insights into the evolution of gene families encoding plant cell wall-degrading enzymes in longhorned beetles.</title>
        <authorList>
            <person name="Shin N.R."/>
            <person name="Okamura Y."/>
            <person name="Kirsch R."/>
            <person name="Pauchet Y."/>
        </authorList>
    </citation>
    <scope>NUCLEOTIDE SEQUENCE [LARGE SCALE GENOMIC DNA]</scope>
    <source>
        <strain evidence="5">EAD_L_NR</strain>
    </source>
</reference>